<proteinExistence type="predicted"/>
<keyword evidence="2" id="KW-1185">Reference proteome</keyword>
<comment type="caution">
    <text evidence="1">The sequence shown here is derived from an EMBL/GenBank/DDBJ whole genome shotgun (WGS) entry which is preliminary data.</text>
</comment>
<reference evidence="1" key="1">
    <citation type="submission" date="2020-06" db="EMBL/GenBank/DDBJ databases">
        <title>Draft genome of Bugula neritina, a colonial animal packing powerful symbionts and potential medicines.</title>
        <authorList>
            <person name="Rayko M."/>
        </authorList>
    </citation>
    <scope>NUCLEOTIDE SEQUENCE [LARGE SCALE GENOMIC DNA]</scope>
    <source>
        <strain evidence="1">Kwan_BN1</strain>
    </source>
</reference>
<dbReference type="Proteomes" id="UP000593567">
    <property type="component" value="Unassembled WGS sequence"/>
</dbReference>
<dbReference type="AlphaFoldDB" id="A0A7J7KHE6"/>
<evidence type="ECO:0000313" key="2">
    <source>
        <dbReference type="Proteomes" id="UP000593567"/>
    </source>
</evidence>
<organism evidence="1 2">
    <name type="scientific">Bugula neritina</name>
    <name type="common">Brown bryozoan</name>
    <name type="synonym">Sertularia neritina</name>
    <dbReference type="NCBI Taxonomy" id="10212"/>
    <lineage>
        <taxon>Eukaryota</taxon>
        <taxon>Metazoa</taxon>
        <taxon>Spiralia</taxon>
        <taxon>Lophotrochozoa</taxon>
        <taxon>Bryozoa</taxon>
        <taxon>Gymnolaemata</taxon>
        <taxon>Cheilostomatida</taxon>
        <taxon>Flustrina</taxon>
        <taxon>Buguloidea</taxon>
        <taxon>Bugulidae</taxon>
        <taxon>Bugula</taxon>
    </lineage>
</organism>
<evidence type="ECO:0000313" key="1">
    <source>
        <dbReference type="EMBL" id="KAF6037667.1"/>
    </source>
</evidence>
<protein>
    <submittedName>
        <fullName evidence="1">Uncharacterized protein</fullName>
    </submittedName>
</protein>
<sequence>MANRDFSDLALCVLISCNTEDVLAQSISASIVRNVDPNFDDLGQVLTDRLQFIDDRGYANSISQTANIFHPPHDDDNWESNKALIYSTFTAPYILSAVYLSELFYATENQWRQNRNRNVADEFVITLLRLAIQSRLEDEAVPMRIRYDLQRLIELVPQPPVTAEVAEKLRQIHASRHRIIPNDPHQFIEGEKEQFTMNYTQSVTFCVREFNCYPHTAEKILEELQELRLNLIGYDAIKQAYQRSAEQEGLTAKEIETRLRELRWPGTSRLINLGAKTMNLELIITNFTCILPTLYLHSTYSLPSYCLPTDYLHLYTV</sequence>
<accession>A0A7J7KHE6</accession>
<name>A0A7J7KHE6_BUGNE</name>
<dbReference type="EMBL" id="VXIV02000533">
    <property type="protein sequence ID" value="KAF6037667.1"/>
    <property type="molecule type" value="Genomic_DNA"/>
</dbReference>
<gene>
    <name evidence="1" type="ORF">EB796_004029</name>
</gene>